<gene>
    <name evidence="2" type="ORF">AVEN_17639_1</name>
</gene>
<sequence length="108" mass="12383">MKGEIEDLKGEVQRKIIEVKEEVQRKIEKSKGEVQEKIGNLERRISELGERPNYFPASPEFMSSRLTVKSLTFDGKTSWRVFKTQFDVVSSTNGWTDFVKASQLVASL</sequence>
<accession>A0A4Y2LCN2</accession>
<dbReference type="AlphaFoldDB" id="A0A4Y2LCN2"/>
<feature type="coiled-coil region" evidence="1">
    <location>
        <begin position="5"/>
        <end position="51"/>
    </location>
</feature>
<keyword evidence="3" id="KW-1185">Reference proteome</keyword>
<proteinExistence type="predicted"/>
<keyword evidence="1" id="KW-0175">Coiled coil</keyword>
<name>A0A4Y2LCN2_ARAVE</name>
<dbReference type="EMBL" id="BGPR01005687">
    <property type="protein sequence ID" value="GBN12511.1"/>
    <property type="molecule type" value="Genomic_DNA"/>
</dbReference>
<protein>
    <submittedName>
        <fullName evidence="2">Uncharacterized protein</fullName>
    </submittedName>
</protein>
<evidence type="ECO:0000256" key="1">
    <source>
        <dbReference type="SAM" id="Coils"/>
    </source>
</evidence>
<reference evidence="2 3" key="1">
    <citation type="journal article" date="2019" name="Sci. Rep.">
        <title>Orb-weaving spider Araneus ventricosus genome elucidates the spidroin gene catalogue.</title>
        <authorList>
            <person name="Kono N."/>
            <person name="Nakamura H."/>
            <person name="Ohtoshi R."/>
            <person name="Moran D.A.P."/>
            <person name="Shinohara A."/>
            <person name="Yoshida Y."/>
            <person name="Fujiwara M."/>
            <person name="Mori M."/>
            <person name="Tomita M."/>
            <person name="Arakawa K."/>
        </authorList>
    </citation>
    <scope>NUCLEOTIDE SEQUENCE [LARGE SCALE GENOMIC DNA]</scope>
</reference>
<evidence type="ECO:0000313" key="2">
    <source>
        <dbReference type="EMBL" id="GBN12511.1"/>
    </source>
</evidence>
<dbReference type="Proteomes" id="UP000499080">
    <property type="component" value="Unassembled WGS sequence"/>
</dbReference>
<organism evidence="2 3">
    <name type="scientific">Araneus ventricosus</name>
    <name type="common">Orbweaver spider</name>
    <name type="synonym">Epeira ventricosa</name>
    <dbReference type="NCBI Taxonomy" id="182803"/>
    <lineage>
        <taxon>Eukaryota</taxon>
        <taxon>Metazoa</taxon>
        <taxon>Ecdysozoa</taxon>
        <taxon>Arthropoda</taxon>
        <taxon>Chelicerata</taxon>
        <taxon>Arachnida</taxon>
        <taxon>Araneae</taxon>
        <taxon>Araneomorphae</taxon>
        <taxon>Entelegynae</taxon>
        <taxon>Araneoidea</taxon>
        <taxon>Araneidae</taxon>
        <taxon>Araneus</taxon>
    </lineage>
</organism>
<evidence type="ECO:0000313" key="3">
    <source>
        <dbReference type="Proteomes" id="UP000499080"/>
    </source>
</evidence>
<comment type="caution">
    <text evidence="2">The sequence shown here is derived from an EMBL/GenBank/DDBJ whole genome shotgun (WGS) entry which is preliminary data.</text>
</comment>